<sequence length="83" mass="9173">MTFNVKRIWESSILAVGSQSPLHIKSIMRKRRKSVVDPQQLEQVLDLPEHGQGLAWVARRNPGELLLIPDVHATSITAAAAGH</sequence>
<organism evidence="1 2">
    <name type="scientific">Apatococcus fuscideae</name>
    <dbReference type="NCBI Taxonomy" id="2026836"/>
    <lineage>
        <taxon>Eukaryota</taxon>
        <taxon>Viridiplantae</taxon>
        <taxon>Chlorophyta</taxon>
        <taxon>core chlorophytes</taxon>
        <taxon>Trebouxiophyceae</taxon>
        <taxon>Chlorellales</taxon>
        <taxon>Chlorellaceae</taxon>
        <taxon>Apatococcus</taxon>
    </lineage>
</organism>
<name>A0AAW1SKZ7_9CHLO</name>
<dbReference type="Proteomes" id="UP001485043">
    <property type="component" value="Unassembled WGS sequence"/>
</dbReference>
<reference evidence="1 2" key="1">
    <citation type="journal article" date="2024" name="Nat. Commun.">
        <title>Phylogenomics reveals the evolutionary origins of lichenization in chlorophyte algae.</title>
        <authorList>
            <person name="Puginier C."/>
            <person name="Libourel C."/>
            <person name="Otte J."/>
            <person name="Skaloud P."/>
            <person name="Haon M."/>
            <person name="Grisel S."/>
            <person name="Petersen M."/>
            <person name="Berrin J.G."/>
            <person name="Delaux P.M."/>
            <person name="Dal Grande F."/>
            <person name="Keller J."/>
        </authorList>
    </citation>
    <scope>NUCLEOTIDE SEQUENCE [LARGE SCALE GENOMIC DNA]</scope>
    <source>
        <strain evidence="1 2">SAG 2523</strain>
    </source>
</reference>
<gene>
    <name evidence="1" type="ORF">WJX84_007162</name>
</gene>
<evidence type="ECO:0000313" key="2">
    <source>
        <dbReference type="Proteomes" id="UP001485043"/>
    </source>
</evidence>
<dbReference type="AlphaFoldDB" id="A0AAW1SKZ7"/>
<proteinExistence type="predicted"/>
<dbReference type="EMBL" id="JALJOV010001510">
    <property type="protein sequence ID" value="KAK9846929.1"/>
    <property type="molecule type" value="Genomic_DNA"/>
</dbReference>
<keyword evidence="2" id="KW-1185">Reference proteome</keyword>
<evidence type="ECO:0000313" key="1">
    <source>
        <dbReference type="EMBL" id="KAK9846929.1"/>
    </source>
</evidence>
<comment type="caution">
    <text evidence="1">The sequence shown here is derived from an EMBL/GenBank/DDBJ whole genome shotgun (WGS) entry which is preliminary data.</text>
</comment>
<protein>
    <submittedName>
        <fullName evidence="1">Uncharacterized protein</fullName>
    </submittedName>
</protein>
<accession>A0AAW1SKZ7</accession>